<proteinExistence type="predicted"/>
<name>A0ABW9U7A5_9BACL</name>
<dbReference type="PRINTS" id="PR00032">
    <property type="entry name" value="HTHARAC"/>
</dbReference>
<keyword evidence="6" id="KW-1185">Reference proteome</keyword>
<dbReference type="InterPro" id="IPR018062">
    <property type="entry name" value="HTH_AraC-typ_CS"/>
</dbReference>
<dbReference type="SUPFAM" id="SSF46689">
    <property type="entry name" value="Homeodomain-like"/>
    <property type="match status" value="1"/>
</dbReference>
<dbReference type="Gene3D" id="1.10.10.60">
    <property type="entry name" value="Homeodomain-like"/>
    <property type="match status" value="2"/>
</dbReference>
<evidence type="ECO:0000256" key="3">
    <source>
        <dbReference type="ARBA" id="ARBA00023163"/>
    </source>
</evidence>
<evidence type="ECO:0000256" key="2">
    <source>
        <dbReference type="ARBA" id="ARBA00023125"/>
    </source>
</evidence>
<dbReference type="InterPro" id="IPR037923">
    <property type="entry name" value="HTH-like"/>
</dbReference>
<dbReference type="InterPro" id="IPR018060">
    <property type="entry name" value="HTH_AraC"/>
</dbReference>
<feature type="domain" description="HTH araC/xylS-type" evidence="4">
    <location>
        <begin position="189"/>
        <end position="287"/>
    </location>
</feature>
<protein>
    <submittedName>
        <fullName evidence="5">Helix-turn-helix domain-containing protein</fullName>
    </submittedName>
</protein>
<dbReference type="EMBL" id="WSEM01000008">
    <property type="protein sequence ID" value="MVQ34911.1"/>
    <property type="molecule type" value="Genomic_DNA"/>
</dbReference>
<dbReference type="PROSITE" id="PS00041">
    <property type="entry name" value="HTH_ARAC_FAMILY_1"/>
    <property type="match status" value="1"/>
</dbReference>
<dbReference type="RefSeq" id="WP_157318947.1">
    <property type="nucleotide sequence ID" value="NZ_WSEM01000008.1"/>
</dbReference>
<dbReference type="SMART" id="SM00342">
    <property type="entry name" value="HTH_ARAC"/>
    <property type="match status" value="1"/>
</dbReference>
<evidence type="ECO:0000313" key="5">
    <source>
        <dbReference type="EMBL" id="MVQ34911.1"/>
    </source>
</evidence>
<organism evidence="5 6">
    <name type="scientific">Paenibacillus anseongense</name>
    <dbReference type="NCBI Taxonomy" id="2682845"/>
    <lineage>
        <taxon>Bacteria</taxon>
        <taxon>Bacillati</taxon>
        <taxon>Bacillota</taxon>
        <taxon>Bacilli</taxon>
        <taxon>Bacillales</taxon>
        <taxon>Paenibacillaceae</taxon>
        <taxon>Paenibacillus</taxon>
    </lineage>
</organism>
<sequence>MDPFVYLTGDRFPMIRDMGWNQVEEVYTHHDRLLDFDVFIFVTKGSMQVIEGTTEYIINEKEHLFLKRGLHHWGRPETVPGTSWYWVHFNSPVHDYSSYKEHSPLPEIDFFYPDHYAYRFPMPKHGTSPFHRTLENRLQMLVEDFQKPKEHGMVQLSIQVYQLFLELHKSTKEYNRSTRNVGKGATVTGRVMTFLKQHTDEDFDSTKLSSHLNLNYSYVSATFKTQTGLSIIEAHTKLRINKAIDWMRNTSLNVSEISERLGYKNPYYFSRVFKKVIGESPSSYMSNFYRNK</sequence>
<accession>A0ABW9U7A5</accession>
<comment type="caution">
    <text evidence="5">The sequence shown here is derived from an EMBL/GenBank/DDBJ whole genome shotgun (WGS) entry which is preliminary data.</text>
</comment>
<dbReference type="PANTHER" id="PTHR43280">
    <property type="entry name" value="ARAC-FAMILY TRANSCRIPTIONAL REGULATOR"/>
    <property type="match status" value="1"/>
</dbReference>
<dbReference type="SUPFAM" id="SSF51215">
    <property type="entry name" value="Regulatory protein AraC"/>
    <property type="match status" value="1"/>
</dbReference>
<keyword evidence="1" id="KW-0805">Transcription regulation</keyword>
<evidence type="ECO:0000313" key="6">
    <source>
        <dbReference type="Proteomes" id="UP000467637"/>
    </source>
</evidence>
<keyword evidence="3" id="KW-0804">Transcription</keyword>
<keyword evidence="2" id="KW-0238">DNA-binding</keyword>
<dbReference type="Pfam" id="PF12833">
    <property type="entry name" value="HTH_18"/>
    <property type="match status" value="1"/>
</dbReference>
<gene>
    <name evidence="5" type="ORF">GON05_09600</name>
</gene>
<evidence type="ECO:0000256" key="1">
    <source>
        <dbReference type="ARBA" id="ARBA00023015"/>
    </source>
</evidence>
<dbReference type="PROSITE" id="PS01124">
    <property type="entry name" value="HTH_ARAC_FAMILY_2"/>
    <property type="match status" value="1"/>
</dbReference>
<dbReference type="Proteomes" id="UP000467637">
    <property type="component" value="Unassembled WGS sequence"/>
</dbReference>
<dbReference type="InterPro" id="IPR020449">
    <property type="entry name" value="Tscrpt_reg_AraC-type_HTH"/>
</dbReference>
<dbReference type="InterPro" id="IPR009057">
    <property type="entry name" value="Homeodomain-like_sf"/>
</dbReference>
<dbReference type="PANTHER" id="PTHR43280:SF28">
    <property type="entry name" value="HTH-TYPE TRANSCRIPTIONAL ACTIVATOR RHAS"/>
    <property type="match status" value="1"/>
</dbReference>
<evidence type="ECO:0000259" key="4">
    <source>
        <dbReference type="PROSITE" id="PS01124"/>
    </source>
</evidence>
<reference evidence="5 6" key="1">
    <citation type="submission" date="2019-12" db="EMBL/GenBank/DDBJ databases">
        <authorList>
            <person name="Huq M.A."/>
        </authorList>
    </citation>
    <scope>NUCLEOTIDE SEQUENCE [LARGE SCALE GENOMIC DNA]</scope>
    <source>
        <strain evidence="5 6">MAH-34</strain>
    </source>
</reference>